<dbReference type="Proteomes" id="UP000235220">
    <property type="component" value="Chromosome 12"/>
</dbReference>
<dbReference type="OrthoDB" id="1002462at2759"/>
<keyword evidence="1" id="KW-1185">Reference proteome</keyword>
<reference evidence="2" key="1">
    <citation type="submission" date="2025-08" db="UniProtKB">
        <authorList>
            <consortium name="RefSeq"/>
        </authorList>
    </citation>
    <scope>IDENTIFICATION</scope>
    <source>
        <tissue evidence="2">Leaves</tissue>
    </source>
</reference>
<dbReference type="STRING" id="51240.A0A2I4F1S2"/>
<dbReference type="GO" id="GO:0003676">
    <property type="term" value="F:nucleic acid binding"/>
    <property type="evidence" value="ECO:0007669"/>
    <property type="project" value="InterPro"/>
</dbReference>
<dbReference type="RefSeq" id="XP_018825603.1">
    <property type="nucleotide sequence ID" value="XM_018970058.1"/>
</dbReference>
<proteinExistence type="predicted"/>
<dbReference type="InterPro" id="IPR001878">
    <property type="entry name" value="Znf_CCHC"/>
</dbReference>
<dbReference type="PROSITE" id="PS50158">
    <property type="entry name" value="ZF_CCHC"/>
    <property type="match status" value="1"/>
</dbReference>
<dbReference type="GeneID" id="108994731"/>
<dbReference type="InterPro" id="IPR029472">
    <property type="entry name" value="Copia-like_N"/>
</dbReference>
<dbReference type="Pfam" id="PF22936">
    <property type="entry name" value="Pol_BBD"/>
    <property type="match status" value="1"/>
</dbReference>
<dbReference type="Gramene" id="Jr12_10260_p1">
    <property type="protein sequence ID" value="cds.Jr12_10260_p1"/>
    <property type="gene ID" value="Jr12_10260"/>
</dbReference>
<dbReference type="Pfam" id="PF14244">
    <property type="entry name" value="Retrotran_gag_3"/>
    <property type="match status" value="1"/>
</dbReference>
<dbReference type="KEGG" id="jre:108994731"/>
<dbReference type="InterPro" id="IPR054722">
    <property type="entry name" value="PolX-like_BBD"/>
</dbReference>
<organism evidence="1 2">
    <name type="scientific">Juglans regia</name>
    <name type="common">English walnut</name>
    <dbReference type="NCBI Taxonomy" id="51240"/>
    <lineage>
        <taxon>Eukaryota</taxon>
        <taxon>Viridiplantae</taxon>
        <taxon>Streptophyta</taxon>
        <taxon>Embryophyta</taxon>
        <taxon>Tracheophyta</taxon>
        <taxon>Spermatophyta</taxon>
        <taxon>Magnoliopsida</taxon>
        <taxon>eudicotyledons</taxon>
        <taxon>Gunneridae</taxon>
        <taxon>Pentapetalae</taxon>
        <taxon>rosids</taxon>
        <taxon>fabids</taxon>
        <taxon>Fagales</taxon>
        <taxon>Juglandaceae</taxon>
        <taxon>Juglans</taxon>
    </lineage>
</organism>
<evidence type="ECO:0000313" key="2">
    <source>
        <dbReference type="RefSeq" id="XP_018825603.1"/>
    </source>
</evidence>
<name>A0A2I4F1S2_JUGRE</name>
<sequence>MASSSSSSSSPTEDPNSPFFLHHSDNANTVIISPPLTGPNYISWSRSFLLSISIKNKSGFLDGTILTPDLADPSYVSWLRCNNILLAWILNSVSKDIASNVFFMTSAKQIWDKLIERFAQPDEARIYHLQHKLSGIVQGHLSVSDYFTQLNVIWEELHSYRPLLCCSCGLCTCNTLRNVGEVQQRDYVFKFLMGLNDSYDSVRGQIILLSPLPSLDKTFSLIVQEERQRQAINKVVPTTEPSALLVYQNFSKKKEKTDLVCGHCGKMGHTKEKCYKLIGFPPTFKFTKSKFGNGFGKPAAHFANQVALDGSTMDQTVVASDASPAPSTSQLSLSQAQAQHLVALVNAQFPQLTSGHNKPLMPPPVHPSPIISEPAPSTTSHSNLAGNHHCFSSPSISHNPSLFNVTSHDEFTALSQDQHDTFHHAPWIMDTGATDHIVCSTSFFTNSSCCIQAFVQLPNGTKAQVTHIGIVKLSDSLLLIDVLCVPPFAFNLISISKLTQRPDTCLFFLNNLCFI</sequence>
<dbReference type="GO" id="GO:0008270">
    <property type="term" value="F:zinc ion binding"/>
    <property type="evidence" value="ECO:0007669"/>
    <property type="project" value="InterPro"/>
</dbReference>
<accession>A0A2I4F1S2</accession>
<dbReference type="PANTHER" id="PTHR37610">
    <property type="entry name" value="CCHC-TYPE DOMAIN-CONTAINING PROTEIN"/>
    <property type="match status" value="1"/>
</dbReference>
<dbReference type="PANTHER" id="PTHR37610:SF94">
    <property type="entry name" value="RETROTRANSPOSON COPIA-LIKE N-TERMINAL DOMAIN-CONTAINING PROTEIN"/>
    <property type="match status" value="1"/>
</dbReference>
<protein>
    <submittedName>
        <fullName evidence="2">Uncharacterized protein LOC108994731</fullName>
    </submittedName>
</protein>
<gene>
    <name evidence="2" type="primary">LOC108994731</name>
</gene>
<evidence type="ECO:0000313" key="1">
    <source>
        <dbReference type="Proteomes" id="UP000235220"/>
    </source>
</evidence>
<dbReference type="AlphaFoldDB" id="A0A2I4F1S2"/>